<dbReference type="AlphaFoldDB" id="A0A1B2DQ23"/>
<dbReference type="Pfam" id="PF02811">
    <property type="entry name" value="PHP"/>
    <property type="match status" value="1"/>
</dbReference>
<feature type="compositionally biased region" description="Polar residues" evidence="1">
    <location>
        <begin position="16"/>
        <end position="25"/>
    </location>
</feature>
<feature type="domain" description="Polymerase/histidinol phosphatase N-terminal" evidence="2">
    <location>
        <begin position="11"/>
        <end position="76"/>
    </location>
</feature>
<dbReference type="PANTHER" id="PTHR42924">
    <property type="entry name" value="EXONUCLEASE"/>
    <property type="match status" value="1"/>
</dbReference>
<name>A0A1B2DQ23_9BACL</name>
<dbReference type="Gene3D" id="3.20.20.140">
    <property type="entry name" value="Metal-dependent hydrolases"/>
    <property type="match status" value="1"/>
</dbReference>
<proteinExistence type="predicted"/>
<reference evidence="3" key="1">
    <citation type="submission" date="2016-08" db="EMBL/GenBank/DDBJ databases">
        <title>Complete Genome Seqeunce of Paenibacillus sp. BIHB 4019 from tea rhizoplane.</title>
        <authorList>
            <person name="Thakur R."/>
            <person name="Swarnkar M.K."/>
            <person name="Gulati A."/>
        </authorList>
    </citation>
    <scope>NUCLEOTIDE SEQUENCE [LARGE SCALE GENOMIC DNA]</scope>
    <source>
        <strain evidence="3">BIHB4019</strain>
    </source>
</reference>
<feature type="compositionally biased region" description="Basic and acidic residues" evidence="1">
    <location>
        <begin position="1"/>
        <end position="15"/>
    </location>
</feature>
<organism evidence="3">
    <name type="scientific">Paenibacillus sp. BIHB 4019</name>
    <dbReference type="NCBI Taxonomy" id="1870819"/>
    <lineage>
        <taxon>Bacteria</taxon>
        <taxon>Bacillati</taxon>
        <taxon>Bacillota</taxon>
        <taxon>Bacilli</taxon>
        <taxon>Bacillales</taxon>
        <taxon>Paenibacillaceae</taxon>
        <taxon>Paenibacillus</taxon>
    </lineage>
</organism>
<evidence type="ECO:0000256" key="1">
    <source>
        <dbReference type="SAM" id="MobiDB-lite"/>
    </source>
</evidence>
<dbReference type="GO" id="GO:0035312">
    <property type="term" value="F:5'-3' DNA exonuclease activity"/>
    <property type="evidence" value="ECO:0007669"/>
    <property type="project" value="TreeGrafter"/>
</dbReference>
<dbReference type="EMBL" id="CP016808">
    <property type="protein sequence ID" value="ANY69823.1"/>
    <property type="molecule type" value="Genomic_DNA"/>
</dbReference>
<accession>A0A1B2DQ23</accession>
<dbReference type="SUPFAM" id="SSF89550">
    <property type="entry name" value="PHP domain-like"/>
    <property type="match status" value="1"/>
</dbReference>
<dbReference type="InterPro" id="IPR003141">
    <property type="entry name" value="Pol/His_phosphatase_N"/>
</dbReference>
<dbReference type="InterPro" id="IPR016195">
    <property type="entry name" value="Pol/histidinol_Pase-like"/>
</dbReference>
<protein>
    <submittedName>
        <fullName evidence="3">Phosphatase</fullName>
    </submittedName>
</protein>
<gene>
    <name evidence="3" type="ORF">BBD42_27480</name>
</gene>
<dbReference type="InterPro" id="IPR052018">
    <property type="entry name" value="PHP_domain"/>
</dbReference>
<sequence>MAMRSSEMRQADLHTHTTASDGTGSPSYNVQLAKAAGLAAIAITDHDTMAGVEEALAEGERLGITVVPGVELSTVADGQDIHVLGYYANWRDPLWQQRLTGLRSVRDKRNELIVAKLVELGIDITLEEVTAVALEHSGDAAGGKTVGRPHIAELLIRKGAVSTMREAFDRYLASGSAAYVNPPRVNPYEAITWIKEAGGVSVLAHPGLYSNDELVEELIRSGGVQGIEVYHSDHGPQEEARYLQLAEQYGLIVTGGSDYHGEREGKVFHGAIGSRTVDAGVLEQLKSGLNLNDMSS</sequence>
<evidence type="ECO:0000259" key="2">
    <source>
        <dbReference type="SMART" id="SM00481"/>
    </source>
</evidence>
<dbReference type="InterPro" id="IPR004013">
    <property type="entry name" value="PHP_dom"/>
</dbReference>
<dbReference type="SMART" id="SM00481">
    <property type="entry name" value="POLIIIAc"/>
    <property type="match status" value="1"/>
</dbReference>
<evidence type="ECO:0000313" key="3">
    <source>
        <dbReference type="EMBL" id="ANY69823.1"/>
    </source>
</evidence>
<feature type="region of interest" description="Disordered" evidence="1">
    <location>
        <begin position="1"/>
        <end position="25"/>
    </location>
</feature>
<dbReference type="PANTHER" id="PTHR42924:SF3">
    <property type="entry name" value="POLYMERASE_HISTIDINOL PHOSPHATASE N-TERMINAL DOMAIN-CONTAINING PROTEIN"/>
    <property type="match status" value="1"/>
</dbReference>
<dbReference type="CDD" id="cd07438">
    <property type="entry name" value="PHP_HisPPase_AMP"/>
    <property type="match status" value="1"/>
</dbReference>
<dbReference type="Gene3D" id="1.10.150.650">
    <property type="match status" value="1"/>
</dbReference>
<dbReference type="GO" id="GO:0004534">
    <property type="term" value="F:5'-3' RNA exonuclease activity"/>
    <property type="evidence" value="ECO:0007669"/>
    <property type="project" value="TreeGrafter"/>
</dbReference>